<gene>
    <name evidence="4" type="ORF">SPI_00144</name>
</gene>
<sequence>MASNFNARFPPKPATKKSIFERQRAELEAKRQREAAETAAVYEDFVKSFDDDGGHGRGSSGGGGGSGSAGYAATTRLHPPSHAPPAALAPPPSGVTVGSAGGRRHFSMPTTGPTGARNSGPGSLGPGASAGSHSSGRYHDRRHHRDEPGRRPFGGSGGGGGRRSDEEEGAGDELGMQYAGGGTGDSAAAASAPTASSDRSQEKAVSKPTIRLANLPPGTSPAAVKALVASGSRFLTVDSVRMLPAPPPPPSGTAAAAAAADRKSVAAIVMLSAETAGSDIDAVVSALQNRYLGFGYYLTLHRHLSSAVVAAAAAATTSLSSSSASSAASSQPFGAKPVSADQLHNGPRAAGSASSLGFAPPPSYHGVGGGGRGSFGRGRGGHGAYGRGFPPPSTYDTGNVDRSSILYVPVRPPRDIKTLRMIHKVVEGVLDQGPAFEALLMSRPEVQRDEKWAWIWDARSEAGVWYRYRLWATVTGHQTQRGQGKYVPLFEGSSAWKVPGSPLPYEFDTNLAEFVSGSEYNSSDDSEFDDDDDRHHNNNSKNHTATPGDDNDKDDVFLNPMEKARLVHLLARLPTALAKVRKGDVARVTAFAVAHASRGADEIVDLIVSNIERPFAYTAANPTYQKPAASQTKDGTSLVAGGVPTTTTTTTATTTTTTPTSTEVRDTSGAQLIAVYVVSDLLSSSATSGVRHAWRFRQLFEAALRRRKVFEGLGLLAERLHWGRLRADKWKRSVGLVLSHWEGWSVFSAETQAYLVESFEHPPSAKKDEGAPAAAAGAAGATGAAGAAAKKGRWKTVDTTAVTNDNPPSSTSGFKPVTGAAEHGQHDGVETAEEVLGQDADAAENDDDDDDEWAYRSEYTDDEELDLACLEGEDIDGEPLDDNDNEGDEAVGPLDGTPLTADEIAALCGEVVEMSEEGEIGSDDDAYAMSGLSGVESGSEDGGGGNNEEANRNNNNNNNDDDDGDVEMGDAGSSAKDRPPVTQQPGRTTADEASATTAATRAEQKAVDNAKTATAARKRMRAVDMFADSDGEGEGEGDE</sequence>
<feature type="region of interest" description="Disordered" evidence="2">
    <location>
        <begin position="1"/>
        <end position="20"/>
    </location>
</feature>
<dbReference type="OrthoDB" id="377209at2759"/>
<dbReference type="Proteomes" id="UP000076874">
    <property type="component" value="Unassembled WGS sequence"/>
</dbReference>
<dbReference type="EMBL" id="AZHD01000001">
    <property type="protein sequence ID" value="OAA67949.1"/>
    <property type="molecule type" value="Genomic_DNA"/>
</dbReference>
<evidence type="ECO:0000256" key="2">
    <source>
        <dbReference type="SAM" id="MobiDB-lite"/>
    </source>
</evidence>
<organism evidence="4 5">
    <name type="scientific">Niveomyces insectorum RCEF 264</name>
    <dbReference type="NCBI Taxonomy" id="1081102"/>
    <lineage>
        <taxon>Eukaryota</taxon>
        <taxon>Fungi</taxon>
        <taxon>Dikarya</taxon>
        <taxon>Ascomycota</taxon>
        <taxon>Pezizomycotina</taxon>
        <taxon>Sordariomycetes</taxon>
        <taxon>Hypocreomycetidae</taxon>
        <taxon>Hypocreales</taxon>
        <taxon>Cordycipitaceae</taxon>
        <taxon>Niveomyces</taxon>
    </lineage>
</organism>
<dbReference type="AlphaFoldDB" id="A0A167ZVE8"/>
<dbReference type="InterPro" id="IPR035967">
    <property type="entry name" value="SWAP/Surp_sf"/>
</dbReference>
<accession>A0A167ZVE8</accession>
<feature type="region of interest" description="Disordered" evidence="2">
    <location>
        <begin position="858"/>
        <end position="1039"/>
    </location>
</feature>
<feature type="region of interest" description="Disordered" evidence="2">
    <location>
        <begin position="323"/>
        <end position="397"/>
    </location>
</feature>
<reference evidence="4 5" key="1">
    <citation type="journal article" date="2016" name="Genome Biol. Evol.">
        <title>Divergent and convergent evolution of fungal pathogenicity.</title>
        <authorList>
            <person name="Shang Y."/>
            <person name="Xiao G."/>
            <person name="Zheng P."/>
            <person name="Cen K."/>
            <person name="Zhan S."/>
            <person name="Wang C."/>
        </authorList>
    </citation>
    <scope>NUCLEOTIDE SEQUENCE [LARGE SCALE GENOMIC DNA]</scope>
    <source>
        <strain evidence="4 5">RCEF 264</strain>
    </source>
</reference>
<feature type="compositionally biased region" description="Acidic residues" evidence="2">
    <location>
        <begin position="860"/>
        <end position="889"/>
    </location>
</feature>
<feature type="compositionally biased region" description="Polar residues" evidence="2">
    <location>
        <begin position="800"/>
        <end position="813"/>
    </location>
</feature>
<feature type="compositionally biased region" description="Low complexity" evidence="2">
    <location>
        <begin position="991"/>
        <end position="1001"/>
    </location>
</feature>
<keyword evidence="1" id="KW-0694">RNA-binding</keyword>
<dbReference type="Gene3D" id="1.10.10.790">
    <property type="entry name" value="Surp module"/>
    <property type="match status" value="1"/>
</dbReference>
<feature type="compositionally biased region" description="Low complexity" evidence="2">
    <location>
        <begin position="185"/>
        <end position="198"/>
    </location>
</feature>
<dbReference type="Pfam" id="PF01805">
    <property type="entry name" value="Surp"/>
    <property type="match status" value="1"/>
</dbReference>
<comment type="caution">
    <text evidence="4">The sequence shown here is derived from an EMBL/GenBank/DDBJ whole genome shotgun (WGS) entry which is preliminary data.</text>
</comment>
<dbReference type="InterPro" id="IPR051485">
    <property type="entry name" value="SR-CTD_assoc_factor"/>
</dbReference>
<dbReference type="InterPro" id="IPR006569">
    <property type="entry name" value="CID_dom"/>
</dbReference>
<feature type="compositionally biased region" description="Pro residues" evidence="2">
    <location>
        <begin position="81"/>
        <end position="93"/>
    </location>
</feature>
<feature type="compositionally biased region" description="Low complexity" evidence="2">
    <location>
        <begin position="126"/>
        <end position="135"/>
    </location>
</feature>
<proteinExistence type="predicted"/>
<feature type="compositionally biased region" description="Polar residues" evidence="2">
    <location>
        <begin position="108"/>
        <end position="117"/>
    </location>
</feature>
<evidence type="ECO:0000256" key="1">
    <source>
        <dbReference type="ARBA" id="ARBA00022884"/>
    </source>
</evidence>
<dbReference type="InterPro" id="IPR008942">
    <property type="entry name" value="ENTH_VHS"/>
</dbReference>
<feature type="compositionally biased region" description="Low complexity" evidence="2">
    <location>
        <begin position="645"/>
        <end position="662"/>
    </location>
</feature>
<evidence type="ECO:0000313" key="5">
    <source>
        <dbReference type="Proteomes" id="UP000076874"/>
    </source>
</evidence>
<dbReference type="GO" id="GO:0005634">
    <property type="term" value="C:nucleus"/>
    <property type="evidence" value="ECO:0007669"/>
    <property type="project" value="TreeGrafter"/>
</dbReference>
<feature type="compositionally biased region" description="Gly residues" evidence="2">
    <location>
        <begin position="366"/>
        <end position="386"/>
    </location>
</feature>
<keyword evidence="5" id="KW-1185">Reference proteome</keyword>
<feature type="compositionally biased region" description="Gly residues" evidence="2">
    <location>
        <begin position="152"/>
        <end position="161"/>
    </location>
</feature>
<dbReference type="GO" id="GO:0003723">
    <property type="term" value="F:RNA binding"/>
    <property type="evidence" value="ECO:0007669"/>
    <property type="project" value="UniProtKB-KW"/>
</dbReference>
<feature type="domain" description="CID" evidence="3">
    <location>
        <begin position="558"/>
        <end position="763"/>
    </location>
</feature>
<dbReference type="PANTHER" id="PTHR23140">
    <property type="entry name" value="RNA PROCESSING PROTEIN LD23810P"/>
    <property type="match status" value="1"/>
</dbReference>
<name>A0A167ZVE8_9HYPO</name>
<evidence type="ECO:0000259" key="3">
    <source>
        <dbReference type="PROSITE" id="PS51391"/>
    </source>
</evidence>
<dbReference type="PROSITE" id="PS51391">
    <property type="entry name" value="CID"/>
    <property type="match status" value="1"/>
</dbReference>
<dbReference type="STRING" id="1081102.A0A167ZVE8"/>
<dbReference type="PANTHER" id="PTHR23140:SF0">
    <property type="entry name" value="U2 SNRNP-ASSOCIATED SURP MOTIF-CONTAINING PROTEIN"/>
    <property type="match status" value="1"/>
</dbReference>
<dbReference type="GO" id="GO:0006396">
    <property type="term" value="P:RNA processing"/>
    <property type="evidence" value="ECO:0007669"/>
    <property type="project" value="InterPro"/>
</dbReference>
<evidence type="ECO:0000313" key="4">
    <source>
        <dbReference type="EMBL" id="OAA67949.1"/>
    </source>
</evidence>
<feature type="region of interest" description="Disordered" evidence="2">
    <location>
        <begin position="48"/>
        <end position="208"/>
    </location>
</feature>
<feature type="compositionally biased region" description="Acidic residues" evidence="2">
    <location>
        <begin position="1027"/>
        <end position="1039"/>
    </location>
</feature>
<feature type="compositionally biased region" description="Acidic residues" evidence="2">
    <location>
        <begin position="913"/>
        <end position="926"/>
    </location>
</feature>
<feature type="compositionally biased region" description="Acidic residues" evidence="2">
    <location>
        <begin position="959"/>
        <end position="968"/>
    </location>
</feature>
<feature type="compositionally biased region" description="Acidic residues" evidence="2">
    <location>
        <begin position="522"/>
        <end position="532"/>
    </location>
</feature>
<feature type="region of interest" description="Disordered" evidence="2">
    <location>
        <begin position="627"/>
        <end position="663"/>
    </location>
</feature>
<protein>
    <submittedName>
        <fullName evidence="4">Coatamer subunit protein</fullName>
    </submittedName>
</protein>
<dbReference type="Gene3D" id="1.25.40.90">
    <property type="match status" value="1"/>
</dbReference>
<feature type="compositionally biased region" description="Gly residues" evidence="2">
    <location>
        <begin position="56"/>
        <end position="68"/>
    </location>
</feature>
<feature type="region of interest" description="Disordered" evidence="2">
    <location>
        <begin position="800"/>
        <end position="825"/>
    </location>
</feature>
<dbReference type="SUPFAM" id="SSF109905">
    <property type="entry name" value="Surp module (SWAP domain)"/>
    <property type="match status" value="1"/>
</dbReference>
<dbReference type="InterPro" id="IPR000061">
    <property type="entry name" value="Surp"/>
</dbReference>
<feature type="region of interest" description="Disordered" evidence="2">
    <location>
        <begin position="519"/>
        <end position="556"/>
    </location>
</feature>